<keyword evidence="8 15" id="KW-0378">Hydrolase</keyword>
<proteinExistence type="inferred from homology"/>
<dbReference type="InterPro" id="IPR029052">
    <property type="entry name" value="Metallo-depent_PP-like"/>
</dbReference>
<evidence type="ECO:0000256" key="13">
    <source>
        <dbReference type="ARBA" id="ARBA00024817"/>
    </source>
</evidence>
<evidence type="ECO:0000259" key="16">
    <source>
        <dbReference type="Pfam" id="PF04042"/>
    </source>
</evidence>
<comment type="function">
    <text evidence="13 15">Possesses two activities: a DNA synthesis (polymerase) and an exonucleolytic activity that degrades single-stranded DNA in the 3' to 5' direction. Has a template-primer preference which is characteristic of a replicative DNA polymerase.</text>
</comment>
<protein>
    <recommendedName>
        <fullName evidence="15">DNA polymerase II small subunit</fullName>
        <shortName evidence="15">Pol II</shortName>
        <ecNumber evidence="15">2.7.7.7</ecNumber>
    </recommendedName>
    <alternativeName>
        <fullName evidence="15">Exodeoxyribonuclease small subunit</fullName>
        <ecNumber evidence="15">3.1.11.1</ecNumber>
    </alternativeName>
</protein>
<dbReference type="EMBL" id="NZBU01000005">
    <property type="protein sequence ID" value="MAG21930.1"/>
    <property type="molecule type" value="Genomic_DNA"/>
</dbReference>
<keyword evidence="7 15" id="KW-0540">Nuclease</keyword>
<name>A0A2D6M0I6_9ARCH</name>
<reference evidence="18" key="1">
    <citation type="submission" date="2017-09" db="EMBL/GenBank/DDBJ databases">
        <title>The Reconstruction of 2,631 Draft Metagenome-Assembled Genomes from the Global Oceans.</title>
        <authorList>
            <person name="Tully B.J."/>
            <person name="Graham E.D."/>
            <person name="Heidelberg J.F."/>
        </authorList>
    </citation>
    <scope>NUCLEOTIDE SEQUENCE [LARGE SCALE GENOMIC DNA]</scope>
</reference>
<dbReference type="GO" id="GO:0006271">
    <property type="term" value="P:DNA strand elongation involved in DNA replication"/>
    <property type="evidence" value="ECO:0007669"/>
    <property type="project" value="TreeGrafter"/>
</dbReference>
<comment type="catalytic activity">
    <reaction evidence="1 15">
        <text>Exonucleolytic cleavage in the 3'- to 5'-direction to yield nucleoside 5'-phosphates.</text>
        <dbReference type="EC" id="3.1.11.1"/>
    </reaction>
</comment>
<keyword evidence="6 15" id="KW-0235">DNA replication</keyword>
<keyword evidence="4 15" id="KW-0808">Transferase</keyword>
<dbReference type="Gene3D" id="3.60.21.50">
    <property type="match status" value="1"/>
</dbReference>
<evidence type="ECO:0000256" key="15">
    <source>
        <dbReference type="HAMAP-Rule" id="MF_00325"/>
    </source>
</evidence>
<dbReference type="GO" id="GO:0003887">
    <property type="term" value="F:DNA-directed DNA polymerase activity"/>
    <property type="evidence" value="ECO:0007669"/>
    <property type="project" value="UniProtKB-UniRule"/>
</dbReference>
<evidence type="ECO:0000256" key="3">
    <source>
        <dbReference type="ARBA" id="ARBA00011315"/>
    </source>
</evidence>
<dbReference type="InterPro" id="IPR007185">
    <property type="entry name" value="DNA_pol_a/d/e_bsu"/>
</dbReference>
<dbReference type="HAMAP" id="MF_00325">
    <property type="entry name" value="DNApol_II_A_arch"/>
    <property type="match status" value="1"/>
</dbReference>
<evidence type="ECO:0000256" key="11">
    <source>
        <dbReference type="ARBA" id="ARBA00023125"/>
    </source>
</evidence>
<evidence type="ECO:0000256" key="4">
    <source>
        <dbReference type="ARBA" id="ARBA00022679"/>
    </source>
</evidence>
<comment type="similarity">
    <text evidence="2 15">Belongs to the DNA polymerase delta/II small subunit family.</text>
</comment>
<dbReference type="SUPFAM" id="SSF56300">
    <property type="entry name" value="Metallo-dependent phosphatases"/>
    <property type="match status" value="1"/>
</dbReference>
<evidence type="ECO:0000313" key="17">
    <source>
        <dbReference type="EMBL" id="MAG21930.1"/>
    </source>
</evidence>
<evidence type="ECO:0000256" key="5">
    <source>
        <dbReference type="ARBA" id="ARBA00022695"/>
    </source>
</evidence>
<feature type="domain" description="DNA polymerase alpha/delta/epsilon subunit B" evidence="16">
    <location>
        <begin position="241"/>
        <end position="448"/>
    </location>
</feature>
<comment type="subunit">
    <text evidence="3 15">Heterodimer of a large subunit and a small subunit.</text>
</comment>
<evidence type="ECO:0000256" key="7">
    <source>
        <dbReference type="ARBA" id="ARBA00022722"/>
    </source>
</evidence>
<evidence type="ECO:0000256" key="12">
    <source>
        <dbReference type="ARBA" id="ARBA00023268"/>
    </source>
</evidence>
<dbReference type="GO" id="GO:0006308">
    <property type="term" value="P:DNA catabolic process"/>
    <property type="evidence" value="ECO:0007669"/>
    <property type="project" value="UniProtKB-UniRule"/>
</dbReference>
<sequence length="510" mass="58197">MEIDKAREKEIVEQASKKQMFLEKTALQVLSKTPDFKKVLELLEKENVLMVDKATVEKKLELINERPKSEQPEVTVSNASFRPKAKDFEANIKILKEYDVTGQSCSEGKAADFVNYFRTKFDLLSGMLKKRHVLAPKPIKRLGGLARNEAVDLIGMVNKKWVTKNKGHIALQFEDTEARCVVLILKDDKPLTDMAEAIMPDDVLGIKGTKFTNDLVIAKEILLPDLPMRPQKTAERDICIASISDLHLGSKLFLEKEFHRFLDWINCRSNSKKEREKAGSIKYLMVVGDNVDGIGIYPKQFDELNIRDISQQYAEFSKLMLEIPDYIEIVICPGQHDAVRWADPQPAIPKEFLPDLYERDNIHFVGSPSWLEIEGLKVMLYHGGSLHDLIANVSFLKSDEPEKATIELLKKRDLMPAYGFRQPYVPEKKDYMVIKEEPDLFFLGDMHHSSCGNYRGTTVIHNGTWQGRTNYQVKLGHFPTPGIVPIINLKTRKVTQTDFLVEEKSHAVKA</sequence>
<dbReference type="EC" id="3.1.11.1" evidence="15"/>
<dbReference type="PIRSF" id="PIRSF000803">
    <property type="entry name" value="Arc_Pol2_small"/>
    <property type="match status" value="1"/>
</dbReference>
<evidence type="ECO:0000256" key="1">
    <source>
        <dbReference type="ARBA" id="ARBA00000563"/>
    </source>
</evidence>
<dbReference type="NCBIfam" id="NF003118">
    <property type="entry name" value="PRK04036.1-3"/>
    <property type="match status" value="1"/>
</dbReference>
<dbReference type="GO" id="GO:0008310">
    <property type="term" value="F:single-stranded DNA 3'-5' DNA exonuclease activity"/>
    <property type="evidence" value="ECO:0007669"/>
    <property type="project" value="UniProtKB-EC"/>
</dbReference>
<organism evidence="17 18">
    <name type="scientific">Candidatus Iainarchaeum sp</name>
    <dbReference type="NCBI Taxonomy" id="3101447"/>
    <lineage>
        <taxon>Archaea</taxon>
        <taxon>Candidatus Iainarchaeota</taxon>
        <taxon>Candidatus Iainarchaeia</taxon>
        <taxon>Candidatus Iainarchaeales</taxon>
        <taxon>Candidatus Iainarchaeaceae</taxon>
        <taxon>Candidatus Iainarchaeum</taxon>
    </lineage>
</organism>
<gene>
    <name evidence="15" type="primary">polB</name>
    <name evidence="17" type="ORF">CL943_01310</name>
</gene>
<dbReference type="Proteomes" id="UP000226592">
    <property type="component" value="Unassembled WGS sequence"/>
</dbReference>
<keyword evidence="9 15" id="KW-0269">Exonuclease</keyword>
<evidence type="ECO:0000256" key="14">
    <source>
        <dbReference type="ARBA" id="ARBA00049244"/>
    </source>
</evidence>
<dbReference type="PANTHER" id="PTHR10416">
    <property type="entry name" value="DNA POLYMERASE DELTA SUBUNIT 2"/>
    <property type="match status" value="1"/>
</dbReference>
<dbReference type="PANTHER" id="PTHR10416:SF0">
    <property type="entry name" value="DNA POLYMERASE DELTA SUBUNIT 2"/>
    <property type="match status" value="1"/>
</dbReference>
<dbReference type="InterPro" id="IPR024826">
    <property type="entry name" value="DNA_pol_delta/II_ssu"/>
</dbReference>
<dbReference type="GO" id="GO:0003677">
    <property type="term" value="F:DNA binding"/>
    <property type="evidence" value="ECO:0007669"/>
    <property type="project" value="UniProtKB-UniRule"/>
</dbReference>
<keyword evidence="12 15" id="KW-0511">Multifunctional enzyme</keyword>
<accession>A0A2D6M0I6</accession>
<evidence type="ECO:0000313" key="18">
    <source>
        <dbReference type="Proteomes" id="UP000226592"/>
    </source>
</evidence>
<dbReference type="EC" id="2.7.7.7" evidence="15"/>
<comment type="catalytic activity">
    <reaction evidence="14 15">
        <text>DNA(n) + a 2'-deoxyribonucleoside 5'-triphosphate = DNA(n+1) + diphosphate</text>
        <dbReference type="Rhea" id="RHEA:22508"/>
        <dbReference type="Rhea" id="RHEA-COMP:17339"/>
        <dbReference type="Rhea" id="RHEA-COMP:17340"/>
        <dbReference type="ChEBI" id="CHEBI:33019"/>
        <dbReference type="ChEBI" id="CHEBI:61560"/>
        <dbReference type="ChEBI" id="CHEBI:173112"/>
        <dbReference type="EC" id="2.7.7.7"/>
    </reaction>
</comment>
<evidence type="ECO:0000256" key="8">
    <source>
        <dbReference type="ARBA" id="ARBA00022801"/>
    </source>
</evidence>
<keyword evidence="5 15" id="KW-0548">Nucleotidyltransferase</keyword>
<dbReference type="GO" id="GO:0042575">
    <property type="term" value="C:DNA polymerase complex"/>
    <property type="evidence" value="ECO:0007669"/>
    <property type="project" value="TreeGrafter"/>
</dbReference>
<comment type="caution">
    <text evidence="17">The sequence shown here is derived from an EMBL/GenBank/DDBJ whole genome shotgun (WGS) entry which is preliminary data.</text>
</comment>
<keyword evidence="11 15" id="KW-0238">DNA-binding</keyword>
<evidence type="ECO:0000256" key="9">
    <source>
        <dbReference type="ARBA" id="ARBA00022839"/>
    </source>
</evidence>
<keyword evidence="10 15" id="KW-0239">DNA-directed DNA polymerase</keyword>
<evidence type="ECO:0000256" key="6">
    <source>
        <dbReference type="ARBA" id="ARBA00022705"/>
    </source>
</evidence>
<dbReference type="InterPro" id="IPR011149">
    <property type="entry name" value="Pol2_small_arc"/>
</dbReference>
<dbReference type="Pfam" id="PF04042">
    <property type="entry name" value="DNA_pol_E_B"/>
    <property type="match status" value="1"/>
</dbReference>
<evidence type="ECO:0000256" key="10">
    <source>
        <dbReference type="ARBA" id="ARBA00022932"/>
    </source>
</evidence>
<evidence type="ECO:0000256" key="2">
    <source>
        <dbReference type="ARBA" id="ARBA00006035"/>
    </source>
</evidence>
<dbReference type="AlphaFoldDB" id="A0A2D6M0I6"/>